<sequence>QQASTVKFDNNFDYETTSTSLPSHSHEQSKSNNSRPRNDREQNFESWFDDEVKNVEDRPSSKNSDTPVSVKPKEEEEKGSNLINFDEDKWVDDDDVGWESIDTK</sequence>
<gene>
    <name evidence="3" type="ORF">JBS370_LOCUS42407</name>
    <name evidence="2" type="ORF">ZHD862_LOCUS39096</name>
</gene>
<dbReference type="EMBL" id="CAJNOT010013673">
    <property type="protein sequence ID" value="CAF1541645.1"/>
    <property type="molecule type" value="Genomic_DNA"/>
</dbReference>
<feature type="region of interest" description="Disordered" evidence="1">
    <location>
        <begin position="1"/>
        <end position="104"/>
    </location>
</feature>
<feature type="non-terminal residue" evidence="2">
    <location>
        <position position="1"/>
    </location>
</feature>
<protein>
    <submittedName>
        <fullName evidence="2">Uncharacterized protein</fullName>
    </submittedName>
</protein>
<evidence type="ECO:0000313" key="4">
    <source>
        <dbReference type="Proteomes" id="UP000663864"/>
    </source>
</evidence>
<feature type="compositionally biased region" description="Polar residues" evidence="1">
    <location>
        <begin position="1"/>
        <end position="23"/>
    </location>
</feature>
<dbReference type="AlphaFoldDB" id="A0A815W8E6"/>
<name>A0A815W8E6_9BILA</name>
<dbReference type="Proteomes" id="UP000663836">
    <property type="component" value="Unassembled WGS sequence"/>
</dbReference>
<comment type="caution">
    <text evidence="2">The sequence shown here is derived from an EMBL/GenBank/DDBJ whole genome shotgun (WGS) entry which is preliminary data.</text>
</comment>
<feature type="compositionally biased region" description="Basic and acidic residues" evidence="1">
    <location>
        <begin position="50"/>
        <end position="60"/>
    </location>
</feature>
<accession>A0A815W8E6</accession>
<reference evidence="2" key="1">
    <citation type="submission" date="2021-02" db="EMBL/GenBank/DDBJ databases">
        <authorList>
            <person name="Nowell W R."/>
        </authorList>
    </citation>
    <scope>NUCLEOTIDE SEQUENCE</scope>
</reference>
<dbReference type="Proteomes" id="UP000663864">
    <property type="component" value="Unassembled WGS sequence"/>
</dbReference>
<proteinExistence type="predicted"/>
<evidence type="ECO:0000256" key="1">
    <source>
        <dbReference type="SAM" id="MobiDB-lite"/>
    </source>
</evidence>
<organism evidence="2 4">
    <name type="scientific">Rotaria sordida</name>
    <dbReference type="NCBI Taxonomy" id="392033"/>
    <lineage>
        <taxon>Eukaryota</taxon>
        <taxon>Metazoa</taxon>
        <taxon>Spiralia</taxon>
        <taxon>Gnathifera</taxon>
        <taxon>Rotifera</taxon>
        <taxon>Eurotatoria</taxon>
        <taxon>Bdelloidea</taxon>
        <taxon>Philodinida</taxon>
        <taxon>Philodinidae</taxon>
        <taxon>Rotaria</taxon>
    </lineage>
</organism>
<evidence type="ECO:0000313" key="3">
    <source>
        <dbReference type="EMBL" id="CAF4366963.1"/>
    </source>
</evidence>
<evidence type="ECO:0000313" key="2">
    <source>
        <dbReference type="EMBL" id="CAF1541645.1"/>
    </source>
</evidence>
<dbReference type="EMBL" id="CAJOBD010055928">
    <property type="protein sequence ID" value="CAF4366963.1"/>
    <property type="molecule type" value="Genomic_DNA"/>
</dbReference>